<keyword evidence="2" id="KW-1185">Reference proteome</keyword>
<dbReference type="PANTHER" id="PTHR46148:SF60">
    <property type="entry name" value="CHROMO DOMAIN-CONTAINING PROTEIN"/>
    <property type="match status" value="1"/>
</dbReference>
<dbReference type="OrthoDB" id="779927at2759"/>
<proteinExistence type="predicted"/>
<reference evidence="3" key="2">
    <citation type="submission" date="2025-08" db="UniProtKB">
        <authorList>
            <consortium name="RefSeq"/>
        </authorList>
    </citation>
    <scope>IDENTIFICATION</scope>
    <source>
        <tissue evidence="3">Leaf</tissue>
    </source>
</reference>
<dbReference type="AlphaFoldDB" id="A0A6P5FXR1"/>
<evidence type="ECO:0000313" key="2">
    <source>
        <dbReference type="Proteomes" id="UP000515123"/>
    </source>
</evidence>
<dbReference type="RefSeq" id="XP_020100809.1">
    <property type="nucleotide sequence ID" value="XM_020245220.1"/>
</dbReference>
<name>A0A6P5FXR1_ANACO</name>
<sequence length="165" mass="19202">MALFEALYGKRCRSLIHWSEMGERVTFGPDVVREAEEKVRLARQRLAAVQSRQKSYAGKRRRELEFTVGDRVFVKVSPMRGVMRFGVRGKLSPQYVGPFEVLERIGAVAYRVALPPKLAGVHNVFHVSNLRKYIRNSTHVLEYEPVELREDMLYEEYPMCVLDRE</sequence>
<dbReference type="InterPro" id="IPR056924">
    <property type="entry name" value="SH3_Tf2-1"/>
</dbReference>
<dbReference type="Proteomes" id="UP000515123">
    <property type="component" value="Linkage group 1"/>
</dbReference>
<evidence type="ECO:0000259" key="1">
    <source>
        <dbReference type="Pfam" id="PF24626"/>
    </source>
</evidence>
<accession>A0A6P5FXR1</accession>
<dbReference type="Pfam" id="PF24626">
    <property type="entry name" value="SH3_Tf2-1"/>
    <property type="match status" value="1"/>
</dbReference>
<gene>
    <name evidence="3" type="primary">LOC109718781</name>
</gene>
<protein>
    <submittedName>
        <fullName evidence="3">Uncharacterized protein LOC109718781</fullName>
    </submittedName>
</protein>
<dbReference type="PANTHER" id="PTHR46148">
    <property type="entry name" value="CHROMO DOMAIN-CONTAINING PROTEIN"/>
    <property type="match status" value="1"/>
</dbReference>
<organism evidence="2 3">
    <name type="scientific">Ananas comosus</name>
    <name type="common">Pineapple</name>
    <name type="synonym">Ananas ananas</name>
    <dbReference type="NCBI Taxonomy" id="4615"/>
    <lineage>
        <taxon>Eukaryota</taxon>
        <taxon>Viridiplantae</taxon>
        <taxon>Streptophyta</taxon>
        <taxon>Embryophyta</taxon>
        <taxon>Tracheophyta</taxon>
        <taxon>Spermatophyta</taxon>
        <taxon>Magnoliopsida</taxon>
        <taxon>Liliopsida</taxon>
        <taxon>Poales</taxon>
        <taxon>Bromeliaceae</taxon>
        <taxon>Bromelioideae</taxon>
        <taxon>Ananas</taxon>
    </lineage>
</organism>
<reference evidence="2" key="1">
    <citation type="journal article" date="2015" name="Nat. Genet.">
        <title>The pineapple genome and the evolution of CAM photosynthesis.</title>
        <authorList>
            <person name="Ming R."/>
            <person name="VanBuren R."/>
            <person name="Wai C.M."/>
            <person name="Tang H."/>
            <person name="Schatz M.C."/>
            <person name="Bowers J.E."/>
            <person name="Lyons E."/>
            <person name="Wang M.L."/>
            <person name="Chen J."/>
            <person name="Biggers E."/>
            <person name="Zhang J."/>
            <person name="Huang L."/>
            <person name="Zhang L."/>
            <person name="Miao W."/>
            <person name="Zhang J."/>
            <person name="Ye Z."/>
            <person name="Miao C."/>
            <person name="Lin Z."/>
            <person name="Wang H."/>
            <person name="Zhou H."/>
            <person name="Yim W.C."/>
            <person name="Priest H.D."/>
            <person name="Zheng C."/>
            <person name="Woodhouse M."/>
            <person name="Edger P.P."/>
            <person name="Guyot R."/>
            <person name="Guo H.B."/>
            <person name="Guo H."/>
            <person name="Zheng G."/>
            <person name="Singh R."/>
            <person name="Sharma A."/>
            <person name="Min X."/>
            <person name="Zheng Y."/>
            <person name="Lee H."/>
            <person name="Gurtowski J."/>
            <person name="Sedlazeck F.J."/>
            <person name="Harkess A."/>
            <person name="McKain M.R."/>
            <person name="Liao Z."/>
            <person name="Fang J."/>
            <person name="Liu J."/>
            <person name="Zhang X."/>
            <person name="Zhang Q."/>
            <person name="Hu W."/>
            <person name="Qin Y."/>
            <person name="Wang K."/>
            <person name="Chen L.Y."/>
            <person name="Shirley N."/>
            <person name="Lin Y.R."/>
            <person name="Liu L.Y."/>
            <person name="Hernandez A.G."/>
            <person name="Wright C.L."/>
            <person name="Bulone V."/>
            <person name="Tuskan G.A."/>
            <person name="Heath K."/>
            <person name="Zee F."/>
            <person name="Moore P.H."/>
            <person name="Sunkar R."/>
            <person name="Leebens-Mack J.H."/>
            <person name="Mockler T."/>
            <person name="Bennetzen J.L."/>
            <person name="Freeling M."/>
            <person name="Sankoff D."/>
            <person name="Paterson A.H."/>
            <person name="Zhu X."/>
            <person name="Yang X."/>
            <person name="Smith J.A."/>
            <person name="Cushman J.C."/>
            <person name="Paull R.E."/>
            <person name="Yu Q."/>
        </authorList>
    </citation>
    <scope>NUCLEOTIDE SEQUENCE [LARGE SCALE GENOMIC DNA]</scope>
    <source>
        <strain evidence="2">cv. F153</strain>
    </source>
</reference>
<dbReference type="GeneID" id="109718781"/>
<feature type="domain" description="Tf2-1-like SH3-like" evidence="1">
    <location>
        <begin position="69"/>
        <end position="133"/>
    </location>
</feature>
<evidence type="ECO:0000313" key="3">
    <source>
        <dbReference type="RefSeq" id="XP_020100809.1"/>
    </source>
</evidence>